<dbReference type="SMART" id="SM00046">
    <property type="entry name" value="DAGKc"/>
    <property type="match status" value="1"/>
</dbReference>
<dbReference type="InterPro" id="IPR050187">
    <property type="entry name" value="Lipid_Phosphate_FormReg"/>
</dbReference>
<name>A0A4R0R5A4_9APHY</name>
<keyword evidence="3" id="KW-1185">Reference proteome</keyword>
<gene>
    <name evidence="2" type="ORF">EIP91_006624</name>
</gene>
<dbReference type="InterPro" id="IPR001206">
    <property type="entry name" value="Diacylglycerol_kinase_cat_dom"/>
</dbReference>
<dbReference type="OrthoDB" id="336240at2759"/>
<dbReference type="EMBL" id="RWJN01000357">
    <property type="protein sequence ID" value="TCD62610.1"/>
    <property type="molecule type" value="Genomic_DNA"/>
</dbReference>
<dbReference type="GO" id="GO:0016020">
    <property type="term" value="C:membrane"/>
    <property type="evidence" value="ECO:0007669"/>
    <property type="project" value="TreeGrafter"/>
</dbReference>
<dbReference type="GO" id="GO:0005737">
    <property type="term" value="C:cytoplasm"/>
    <property type="evidence" value="ECO:0007669"/>
    <property type="project" value="TreeGrafter"/>
</dbReference>
<dbReference type="Proteomes" id="UP000292702">
    <property type="component" value="Unassembled WGS sequence"/>
</dbReference>
<reference evidence="2 3" key="1">
    <citation type="submission" date="2018-11" db="EMBL/GenBank/DDBJ databases">
        <title>Genome assembly of Steccherinum ochraceum LE-BIN_3174, the white-rot fungus of the Steccherinaceae family (The Residual Polyporoid clade, Polyporales, Basidiomycota).</title>
        <authorList>
            <person name="Fedorova T.V."/>
            <person name="Glazunova O.A."/>
            <person name="Landesman E.O."/>
            <person name="Moiseenko K.V."/>
            <person name="Psurtseva N.V."/>
            <person name="Savinova O.S."/>
            <person name="Shakhova N.V."/>
            <person name="Tyazhelova T.V."/>
            <person name="Vasina D.V."/>
        </authorList>
    </citation>
    <scope>NUCLEOTIDE SEQUENCE [LARGE SCALE GENOMIC DNA]</scope>
    <source>
        <strain evidence="2 3">LE-BIN_3174</strain>
    </source>
</reference>
<comment type="caution">
    <text evidence="2">The sequence shown here is derived from an EMBL/GenBank/DDBJ whole genome shotgun (WGS) entry which is preliminary data.</text>
</comment>
<dbReference type="SUPFAM" id="SSF111331">
    <property type="entry name" value="NAD kinase/diacylglycerol kinase-like"/>
    <property type="match status" value="1"/>
</dbReference>
<dbReference type="Gene3D" id="3.40.50.10330">
    <property type="entry name" value="Probable inorganic polyphosphate/atp-NAD kinase, domain 1"/>
    <property type="match status" value="1"/>
</dbReference>
<dbReference type="InterPro" id="IPR017438">
    <property type="entry name" value="ATP-NAD_kinase_N"/>
</dbReference>
<dbReference type="PANTHER" id="PTHR12358:SF105">
    <property type="entry name" value="DAGKC DOMAIN-CONTAINING PROTEIN"/>
    <property type="match status" value="1"/>
</dbReference>
<proteinExistence type="predicted"/>
<evidence type="ECO:0000259" key="1">
    <source>
        <dbReference type="PROSITE" id="PS50146"/>
    </source>
</evidence>
<dbReference type="Gene3D" id="2.60.200.40">
    <property type="match status" value="1"/>
</dbReference>
<dbReference type="GO" id="GO:0001727">
    <property type="term" value="F:lipid kinase activity"/>
    <property type="evidence" value="ECO:0007669"/>
    <property type="project" value="TreeGrafter"/>
</dbReference>
<evidence type="ECO:0000313" key="2">
    <source>
        <dbReference type="EMBL" id="TCD62610.1"/>
    </source>
</evidence>
<dbReference type="STRING" id="92696.A0A4R0R5A4"/>
<evidence type="ECO:0000313" key="3">
    <source>
        <dbReference type="Proteomes" id="UP000292702"/>
    </source>
</evidence>
<accession>A0A4R0R5A4</accession>
<dbReference type="PROSITE" id="PS50146">
    <property type="entry name" value="DAGK"/>
    <property type="match status" value="1"/>
</dbReference>
<protein>
    <recommendedName>
        <fullName evidence="1">DAGKc domain-containing protein</fullName>
    </recommendedName>
</protein>
<dbReference type="GO" id="GO:0046512">
    <property type="term" value="P:sphingosine biosynthetic process"/>
    <property type="evidence" value="ECO:0007669"/>
    <property type="project" value="TreeGrafter"/>
</dbReference>
<feature type="domain" description="DAGKc" evidence="1">
    <location>
        <begin position="1"/>
        <end position="121"/>
    </location>
</feature>
<sequence length="408" mass="43714">MANLLVLYNPACGAGIAQKVFEKAVLPHLQDRAPTVVSTTHAGHAGEVVVDFLREKPGPLTVILGSGDGTLHEIVVALYHAKLSSASQISVVLVPCGTANALYWSTFPPPEDSPSTLPSLESSLDLKSSPYLKSLEVFVKSSTTPQTTRTLTFAVTSLLSQSDAASNTSPGDTSPTNTSIATVVASTALHASILHDSEALRATHPGIERFKLAAAQNIARWYNGRVKLYPSAGSAVQLYNPVLKEFQPVNTGEEGLLLPGPFAYFLSTVNVDRLESAFRITPLHSPGTAGQTLDVVILRPKRDKAIVDDGEGSKQAFSQRTMEVLMAAYQKGAHVDIKYGEDNLQAGDDHQGILEYFRCGRWEWIPEPHDNPAHLVCVDGEIINIAPSGRAECIATNTISNIQISIVA</sequence>
<organism evidence="2 3">
    <name type="scientific">Steccherinum ochraceum</name>
    <dbReference type="NCBI Taxonomy" id="92696"/>
    <lineage>
        <taxon>Eukaryota</taxon>
        <taxon>Fungi</taxon>
        <taxon>Dikarya</taxon>
        <taxon>Basidiomycota</taxon>
        <taxon>Agaricomycotina</taxon>
        <taxon>Agaricomycetes</taxon>
        <taxon>Polyporales</taxon>
        <taxon>Steccherinaceae</taxon>
        <taxon>Steccherinum</taxon>
    </lineage>
</organism>
<dbReference type="Pfam" id="PF00781">
    <property type="entry name" value="DAGK_cat"/>
    <property type="match status" value="1"/>
</dbReference>
<dbReference type="InterPro" id="IPR016064">
    <property type="entry name" value="NAD/diacylglycerol_kinase_sf"/>
</dbReference>
<dbReference type="AlphaFoldDB" id="A0A4R0R5A4"/>
<dbReference type="PANTHER" id="PTHR12358">
    <property type="entry name" value="SPHINGOSINE KINASE"/>
    <property type="match status" value="1"/>
</dbReference>